<evidence type="ECO:0008006" key="3">
    <source>
        <dbReference type="Google" id="ProtNLM"/>
    </source>
</evidence>
<gene>
    <name evidence="1" type="ORF">O0535_04830</name>
</gene>
<name>A0ABT4HTL9_9BACL</name>
<comment type="caution">
    <text evidence="1">The sequence shown here is derived from an EMBL/GenBank/DDBJ whole genome shotgun (WGS) entry which is preliminary data.</text>
</comment>
<protein>
    <recommendedName>
        <fullName evidence="3">Metallo-beta-lactamase domain-containing protein</fullName>
    </recommendedName>
</protein>
<dbReference type="Gene3D" id="3.60.15.10">
    <property type="entry name" value="Ribonuclease Z/Hydroxyacylglutathione hydrolase-like"/>
    <property type="match status" value="1"/>
</dbReference>
<dbReference type="RefSeq" id="WP_212932260.1">
    <property type="nucleotide sequence ID" value="NZ_BORK01000008.1"/>
</dbReference>
<evidence type="ECO:0000313" key="2">
    <source>
        <dbReference type="Proteomes" id="UP001067708"/>
    </source>
</evidence>
<sequence length="80" mass="9004">MNRDITLCLPELTFDSRMTIDLGGVSCVIEHVGGDPSSDSSLIYIPEEKILFVGDFLYPNIYASKWNYTIEKSQKISRTA</sequence>
<reference evidence="1" key="1">
    <citation type="submission" date="2022-09" db="EMBL/GenBank/DDBJ databases">
        <title>Genome analysis and characterization of larvicidal activity of Brevibacillus strains.</title>
        <authorList>
            <person name="Patrusheva E.V."/>
            <person name="Izotova A.O."/>
            <person name="Toshchakov S.V."/>
            <person name="Sineoky S.P."/>
        </authorList>
    </citation>
    <scope>NUCLEOTIDE SEQUENCE</scope>
    <source>
        <strain evidence="1">VKPM_B-13244</strain>
    </source>
</reference>
<accession>A0ABT4HTL9</accession>
<keyword evidence="2" id="KW-1185">Reference proteome</keyword>
<proteinExistence type="predicted"/>
<dbReference type="InterPro" id="IPR036866">
    <property type="entry name" value="RibonucZ/Hydroxyglut_hydro"/>
</dbReference>
<evidence type="ECO:0000313" key="1">
    <source>
        <dbReference type="EMBL" id="MCZ0830124.1"/>
    </source>
</evidence>
<organism evidence="1 2">
    <name type="scientific">Brevibacillus halotolerans</name>
    <dbReference type="NCBI Taxonomy" id="1507437"/>
    <lineage>
        <taxon>Bacteria</taxon>
        <taxon>Bacillati</taxon>
        <taxon>Bacillota</taxon>
        <taxon>Bacilli</taxon>
        <taxon>Bacillales</taxon>
        <taxon>Paenibacillaceae</taxon>
        <taxon>Brevibacillus</taxon>
    </lineage>
</organism>
<dbReference type="SUPFAM" id="SSF56281">
    <property type="entry name" value="Metallo-hydrolase/oxidoreductase"/>
    <property type="match status" value="1"/>
</dbReference>
<dbReference type="EMBL" id="JAPTNG010000003">
    <property type="protein sequence ID" value="MCZ0830124.1"/>
    <property type="molecule type" value="Genomic_DNA"/>
</dbReference>
<dbReference type="Proteomes" id="UP001067708">
    <property type="component" value="Unassembled WGS sequence"/>
</dbReference>